<dbReference type="InterPro" id="IPR050588">
    <property type="entry name" value="WNK_Ser-Thr_kinase"/>
</dbReference>
<dbReference type="PANTHER" id="PTHR13902">
    <property type="entry name" value="SERINE/THREONINE-PROTEIN KINASE WNK WITH NO LYSINE -RELATED"/>
    <property type="match status" value="1"/>
</dbReference>
<dbReference type="EMBL" id="CM008046">
    <property type="protein sequence ID" value="PAN07546.1"/>
    <property type="molecule type" value="Genomic_DNA"/>
</dbReference>
<dbReference type="SUPFAM" id="SSF56112">
    <property type="entry name" value="Protein kinase-like (PK-like)"/>
    <property type="match status" value="1"/>
</dbReference>
<dbReference type="InterPro" id="IPR024678">
    <property type="entry name" value="Kinase_OSR1/WNK_CCT"/>
</dbReference>
<sequence>MQCPDNLDRLYTEVHLLKSLKHGNVMKFYYSWIDDQNKTINVITELFTSGSLRHYRQKHPRVNLKAIKNWARQILHGLDYLHSHQPPIIHRDLKCDNIFVNGNHGEVKIGDLGLATVMQTPRAKSVIGTPEFMAPELYDESYDELVDIYSFGMCLLEIFTLEYPYSECTNPAQIFKKVSTGVKPAALAKIADPQVKQFIEKCLVPASERSSAKELLQDPFLCHDNKHGPAVTKFSPAPKAADISLASLQMDVDTCESSPASSGKENGYVAPHAQVLEFTRTNKNTELKLKGEKLDSNSVSLVLRIADLSGHARNIHFLFYLDSDTAMSVAAEMVEQLELADCDVTFIADFIDLLIVNLVPGWRPVNDAAANSYRQSESELVITSHQDLSGLVSDYALVDGIMRQKDVNASSNGYVDSVSSATNLGGSQGSEGSVISVQLAGSSKSVSDYGAENYGSMDCGGYKEGINKLDFSHVLGDGSRSIFHIDQASPCLELASSGSSISTADNNQDVLNGELVLIEAQYKHLVDELTRMREEAMEGARKKWLPEK</sequence>
<dbReference type="Pfam" id="PF00069">
    <property type="entry name" value="Pkinase"/>
    <property type="match status" value="1"/>
</dbReference>
<dbReference type="EMBL" id="CM008046">
    <property type="protein sequence ID" value="PAN07549.1"/>
    <property type="molecule type" value="Genomic_DNA"/>
</dbReference>
<evidence type="ECO:0000256" key="3">
    <source>
        <dbReference type="ARBA" id="ARBA00022679"/>
    </source>
</evidence>
<dbReference type="Proteomes" id="UP000243499">
    <property type="component" value="Chromosome 1"/>
</dbReference>
<evidence type="ECO:0000259" key="9">
    <source>
        <dbReference type="PROSITE" id="PS50011"/>
    </source>
</evidence>
<keyword evidence="5" id="KW-0418">Kinase</keyword>
<comment type="catalytic activity">
    <reaction evidence="7">
        <text>L-threonyl-[protein] + ATP = O-phospho-L-threonyl-[protein] + ADP + H(+)</text>
        <dbReference type="Rhea" id="RHEA:46608"/>
        <dbReference type="Rhea" id="RHEA-COMP:11060"/>
        <dbReference type="Rhea" id="RHEA-COMP:11605"/>
        <dbReference type="ChEBI" id="CHEBI:15378"/>
        <dbReference type="ChEBI" id="CHEBI:30013"/>
        <dbReference type="ChEBI" id="CHEBI:30616"/>
        <dbReference type="ChEBI" id="CHEBI:61977"/>
        <dbReference type="ChEBI" id="CHEBI:456216"/>
        <dbReference type="EC" id="2.7.11.1"/>
    </reaction>
</comment>
<dbReference type="PROSITE" id="PS50011">
    <property type="entry name" value="PROTEIN_KINASE_DOM"/>
    <property type="match status" value="1"/>
</dbReference>
<dbReference type="PROSITE" id="PS00108">
    <property type="entry name" value="PROTEIN_KINASE_ST"/>
    <property type="match status" value="1"/>
</dbReference>
<dbReference type="Gramene" id="PAN07549">
    <property type="protein sequence ID" value="PAN07549"/>
    <property type="gene ID" value="PAHAL_1G344400"/>
</dbReference>
<evidence type="ECO:0000256" key="4">
    <source>
        <dbReference type="ARBA" id="ARBA00022741"/>
    </source>
</evidence>
<dbReference type="GO" id="GO:0004674">
    <property type="term" value="F:protein serine/threonine kinase activity"/>
    <property type="evidence" value="ECO:0007669"/>
    <property type="project" value="UniProtKB-KW"/>
</dbReference>
<dbReference type="FunFam" id="3.10.20.90:FF:000232">
    <property type="entry name" value="Serine/threonine-protein kinase WNK8"/>
    <property type="match status" value="1"/>
</dbReference>
<organism evidence="10">
    <name type="scientific">Panicum hallii</name>
    <dbReference type="NCBI Taxonomy" id="206008"/>
    <lineage>
        <taxon>Eukaryota</taxon>
        <taxon>Viridiplantae</taxon>
        <taxon>Streptophyta</taxon>
        <taxon>Embryophyta</taxon>
        <taxon>Tracheophyta</taxon>
        <taxon>Spermatophyta</taxon>
        <taxon>Magnoliopsida</taxon>
        <taxon>Liliopsida</taxon>
        <taxon>Poales</taxon>
        <taxon>Poaceae</taxon>
        <taxon>PACMAD clade</taxon>
        <taxon>Panicoideae</taxon>
        <taxon>Panicodae</taxon>
        <taxon>Paniceae</taxon>
        <taxon>Panicinae</taxon>
        <taxon>Panicum</taxon>
        <taxon>Panicum sect. Panicum</taxon>
    </lineage>
</organism>
<dbReference type="InterPro" id="IPR008271">
    <property type="entry name" value="Ser/Thr_kinase_AS"/>
</dbReference>
<dbReference type="EMBL" id="CM008046">
    <property type="protein sequence ID" value="PAN07548.1"/>
    <property type="molecule type" value="Genomic_DNA"/>
</dbReference>
<dbReference type="Gene3D" id="3.30.200.20">
    <property type="entry name" value="Phosphorylase Kinase, domain 1"/>
    <property type="match status" value="1"/>
</dbReference>
<feature type="domain" description="Protein kinase" evidence="9">
    <location>
        <begin position="1"/>
        <end position="221"/>
    </location>
</feature>
<protein>
    <recommendedName>
        <fullName evidence="1">non-specific serine/threonine protein kinase</fullName>
        <ecNumber evidence="1">2.7.11.1</ecNumber>
    </recommendedName>
</protein>
<gene>
    <name evidence="10" type="ORF">PAHAL_1G344400</name>
</gene>
<evidence type="ECO:0000256" key="6">
    <source>
        <dbReference type="ARBA" id="ARBA00022840"/>
    </source>
</evidence>
<accession>A0A2S3GSG8</accession>
<keyword evidence="4" id="KW-0547">Nucleotide-binding</keyword>
<dbReference type="SMART" id="SM00220">
    <property type="entry name" value="S_TKc"/>
    <property type="match status" value="1"/>
</dbReference>
<name>A0A2S3GSG8_9POAL</name>
<dbReference type="Gene3D" id="3.10.20.90">
    <property type="entry name" value="Phosphatidylinositol 3-kinase Catalytic Subunit, Chain A, domain 1"/>
    <property type="match status" value="1"/>
</dbReference>
<comment type="catalytic activity">
    <reaction evidence="8">
        <text>L-seryl-[protein] + ATP = O-phospho-L-seryl-[protein] + ADP + H(+)</text>
        <dbReference type="Rhea" id="RHEA:17989"/>
        <dbReference type="Rhea" id="RHEA-COMP:9863"/>
        <dbReference type="Rhea" id="RHEA-COMP:11604"/>
        <dbReference type="ChEBI" id="CHEBI:15378"/>
        <dbReference type="ChEBI" id="CHEBI:29999"/>
        <dbReference type="ChEBI" id="CHEBI:30616"/>
        <dbReference type="ChEBI" id="CHEBI:83421"/>
        <dbReference type="ChEBI" id="CHEBI:456216"/>
        <dbReference type="EC" id="2.7.11.1"/>
    </reaction>
</comment>
<dbReference type="Gramene" id="PAN07546">
    <property type="protein sequence ID" value="PAN07546"/>
    <property type="gene ID" value="PAHAL_1G344400"/>
</dbReference>
<evidence type="ECO:0000256" key="7">
    <source>
        <dbReference type="ARBA" id="ARBA00047899"/>
    </source>
</evidence>
<evidence type="ECO:0000313" key="10">
    <source>
        <dbReference type="EMBL" id="PAN07549.1"/>
    </source>
</evidence>
<dbReference type="Gene3D" id="1.10.510.10">
    <property type="entry name" value="Transferase(Phosphotransferase) domain 1"/>
    <property type="match status" value="1"/>
</dbReference>
<dbReference type="GO" id="GO:0005524">
    <property type="term" value="F:ATP binding"/>
    <property type="evidence" value="ECO:0007669"/>
    <property type="project" value="UniProtKB-KW"/>
</dbReference>
<dbReference type="EC" id="2.7.11.1" evidence="1"/>
<evidence type="ECO:0000256" key="5">
    <source>
        <dbReference type="ARBA" id="ARBA00022777"/>
    </source>
</evidence>
<proteinExistence type="predicted"/>
<dbReference type="FunFam" id="1.10.510.10:FF:000046">
    <property type="entry name" value="probable serine/threonine-protein kinase WNK9"/>
    <property type="match status" value="1"/>
</dbReference>
<dbReference type="InterPro" id="IPR000719">
    <property type="entry name" value="Prot_kinase_dom"/>
</dbReference>
<reference evidence="10" key="1">
    <citation type="submission" date="2018-04" db="EMBL/GenBank/DDBJ databases">
        <title>WGS assembly of Panicum hallii.</title>
        <authorList>
            <person name="Lovell J."/>
            <person name="Jenkins J."/>
            <person name="Lowry D."/>
            <person name="Mamidi S."/>
            <person name="Sreedasyam A."/>
            <person name="Weng X."/>
            <person name="Barry K."/>
            <person name="Bonette J."/>
            <person name="Campitelli B."/>
            <person name="Daum C."/>
            <person name="Gordon S."/>
            <person name="Gould B."/>
            <person name="Lipzen A."/>
            <person name="Macqueen A."/>
            <person name="Palacio-Mejia J."/>
            <person name="Plott C."/>
            <person name="Shakirov E."/>
            <person name="Shu S."/>
            <person name="Yoshinaga Y."/>
            <person name="Zane M."/>
            <person name="Rokhsar D."/>
            <person name="Grimwood J."/>
            <person name="Schmutz J."/>
            <person name="Juenger T."/>
        </authorList>
    </citation>
    <scope>NUCLEOTIDE SEQUENCE [LARGE SCALE GENOMIC DNA]</scope>
    <source>
        <strain evidence="10">FIL2</strain>
    </source>
</reference>
<keyword evidence="3" id="KW-0808">Transferase</keyword>
<evidence type="ECO:0000256" key="2">
    <source>
        <dbReference type="ARBA" id="ARBA00022527"/>
    </source>
</evidence>
<evidence type="ECO:0000256" key="8">
    <source>
        <dbReference type="ARBA" id="ARBA00048679"/>
    </source>
</evidence>
<dbReference type="AlphaFoldDB" id="A0A2S3GSG8"/>
<dbReference type="Pfam" id="PF12202">
    <property type="entry name" value="OSR1_C"/>
    <property type="match status" value="1"/>
</dbReference>
<dbReference type="InterPro" id="IPR011009">
    <property type="entry name" value="Kinase-like_dom_sf"/>
</dbReference>
<evidence type="ECO:0000256" key="1">
    <source>
        <dbReference type="ARBA" id="ARBA00012513"/>
    </source>
</evidence>
<dbReference type="Gramene" id="PAN07548">
    <property type="protein sequence ID" value="PAN07548"/>
    <property type="gene ID" value="PAHAL_1G344400"/>
</dbReference>
<keyword evidence="6" id="KW-0067">ATP-binding</keyword>
<keyword evidence="2" id="KW-0723">Serine/threonine-protein kinase</keyword>